<keyword evidence="1" id="KW-0812">Transmembrane</keyword>
<feature type="transmembrane region" description="Helical" evidence="1">
    <location>
        <begin position="31"/>
        <end position="49"/>
    </location>
</feature>
<reference evidence="2 3" key="1">
    <citation type="submission" date="2020-07" db="EMBL/GenBank/DDBJ databases">
        <title>Genomic Encyclopedia of Type Strains, Phase IV (KMG-IV): sequencing the most valuable type-strain genomes for metagenomic binning, comparative biology and taxonomic classification.</title>
        <authorList>
            <person name="Goeker M."/>
        </authorList>
    </citation>
    <scope>NUCLEOTIDE SEQUENCE [LARGE SCALE GENOMIC DNA]</scope>
    <source>
        <strain evidence="2 3">DSM 45533</strain>
    </source>
</reference>
<gene>
    <name evidence="2" type="ORF">HNR30_005318</name>
</gene>
<sequence>MAREGGSWAAAVLILIVGNVAMNVLVDDVTVELAIVGAILLVVAIGWAVRAQRRGGVRAVVERHRARVRAQLDAMDEANLRRHGGLPFAIWLACVPVFTTMAQAIEESETILRVAVLPVTALMVALPLFEAGPRPWAAILRVSLFARFVVAGTVLWILAFLIVPAWLTGVGSVPYTLAWALGLMIAGFVHAVRSKARLGGRLMPSPWLK</sequence>
<organism evidence="2 3">
    <name type="scientific">Nonomuraea soli</name>
    <dbReference type="NCBI Taxonomy" id="1032476"/>
    <lineage>
        <taxon>Bacteria</taxon>
        <taxon>Bacillati</taxon>
        <taxon>Actinomycetota</taxon>
        <taxon>Actinomycetes</taxon>
        <taxon>Streptosporangiales</taxon>
        <taxon>Streptosporangiaceae</taxon>
        <taxon>Nonomuraea</taxon>
    </lineage>
</organism>
<dbReference type="AlphaFoldDB" id="A0A7W0CMX6"/>
<feature type="transmembrane region" description="Helical" evidence="1">
    <location>
        <begin position="85"/>
        <end position="105"/>
    </location>
</feature>
<protein>
    <submittedName>
        <fullName evidence="2">Uncharacterized protein</fullName>
    </submittedName>
</protein>
<accession>A0A7W0CMX6</accession>
<keyword evidence="1" id="KW-0472">Membrane</keyword>
<comment type="caution">
    <text evidence="2">The sequence shown here is derived from an EMBL/GenBank/DDBJ whole genome shotgun (WGS) entry which is preliminary data.</text>
</comment>
<evidence type="ECO:0000313" key="2">
    <source>
        <dbReference type="EMBL" id="MBA2893957.1"/>
    </source>
</evidence>
<proteinExistence type="predicted"/>
<feature type="transmembrane region" description="Helical" evidence="1">
    <location>
        <begin position="7"/>
        <end position="25"/>
    </location>
</feature>
<evidence type="ECO:0000256" key="1">
    <source>
        <dbReference type="SAM" id="Phobius"/>
    </source>
</evidence>
<dbReference type="Proteomes" id="UP000530928">
    <property type="component" value="Unassembled WGS sequence"/>
</dbReference>
<feature type="transmembrane region" description="Helical" evidence="1">
    <location>
        <begin position="173"/>
        <end position="192"/>
    </location>
</feature>
<name>A0A7W0CMX6_9ACTN</name>
<feature type="transmembrane region" description="Helical" evidence="1">
    <location>
        <begin position="144"/>
        <end position="167"/>
    </location>
</feature>
<keyword evidence="3" id="KW-1185">Reference proteome</keyword>
<feature type="transmembrane region" description="Helical" evidence="1">
    <location>
        <begin position="111"/>
        <end position="132"/>
    </location>
</feature>
<dbReference type="RefSeq" id="WP_181612701.1">
    <property type="nucleotide sequence ID" value="NZ_BAABAM010000005.1"/>
</dbReference>
<dbReference type="EMBL" id="JACDUR010000005">
    <property type="protein sequence ID" value="MBA2893957.1"/>
    <property type="molecule type" value="Genomic_DNA"/>
</dbReference>
<keyword evidence="1" id="KW-1133">Transmembrane helix</keyword>
<evidence type="ECO:0000313" key="3">
    <source>
        <dbReference type="Proteomes" id="UP000530928"/>
    </source>
</evidence>